<comment type="subcellular location">
    <subcellularLocation>
        <location evidence="1">Membrane</location>
    </subcellularLocation>
</comment>
<evidence type="ECO:0000313" key="7">
    <source>
        <dbReference type="EMBL" id="PJE73964.1"/>
    </source>
</evidence>
<comment type="caution">
    <text evidence="7">The sequence shown here is derived from an EMBL/GenBank/DDBJ whole genome shotgun (WGS) entry which is preliminary data.</text>
</comment>
<dbReference type="GO" id="GO:0016020">
    <property type="term" value="C:membrane"/>
    <property type="evidence" value="ECO:0007669"/>
    <property type="project" value="UniProtKB-SubCell"/>
</dbReference>
<sequence length="128" mass="14521">MIKSGDIARALVSMVEDDGRKPDKVAEDFFLFAEKYNLKSLIKSVLFRIESLREKDEEKNKIAITLASKGDEKFLGDIKKTIRAEGGEAEVVIDEEILGGFTAKYKNRLHDYSLLSQVNKLRNKLKQA</sequence>
<keyword evidence="2" id="KW-0813">Transport</keyword>
<proteinExistence type="predicted"/>
<evidence type="ECO:0000256" key="3">
    <source>
        <dbReference type="ARBA" id="ARBA00022781"/>
    </source>
</evidence>
<evidence type="ECO:0000256" key="5">
    <source>
        <dbReference type="ARBA" id="ARBA00023136"/>
    </source>
</evidence>
<keyword evidence="6" id="KW-0066">ATP synthesis</keyword>
<dbReference type="Proteomes" id="UP000230959">
    <property type="component" value="Unassembled WGS sequence"/>
</dbReference>
<keyword evidence="4" id="KW-0406">Ion transport</keyword>
<protein>
    <submittedName>
        <fullName evidence="7">Uncharacterized protein</fullName>
    </submittedName>
</protein>
<reference evidence="8" key="1">
    <citation type="submission" date="2017-09" db="EMBL/GenBank/DDBJ databases">
        <title>Depth-based differentiation of microbial function through sediment-hosted aquifers and enrichment of novel symbionts in the deep terrestrial subsurface.</title>
        <authorList>
            <person name="Probst A.J."/>
            <person name="Ladd B."/>
            <person name="Jarett J.K."/>
            <person name="Geller-Mcgrath D.E."/>
            <person name="Sieber C.M.K."/>
            <person name="Emerson J.B."/>
            <person name="Anantharaman K."/>
            <person name="Thomas B.C."/>
            <person name="Malmstrom R."/>
            <person name="Stieglmeier M."/>
            <person name="Klingl A."/>
            <person name="Woyke T."/>
            <person name="Ryan C.M."/>
            <person name="Banfield J.F."/>
        </authorList>
    </citation>
    <scope>NUCLEOTIDE SEQUENCE [LARGE SCALE GENOMIC DNA]</scope>
</reference>
<keyword evidence="3" id="KW-0375">Hydrogen ion transport</keyword>
<dbReference type="InterPro" id="IPR000711">
    <property type="entry name" value="ATPase_OSCP/dsu"/>
</dbReference>
<evidence type="ECO:0000256" key="2">
    <source>
        <dbReference type="ARBA" id="ARBA00022448"/>
    </source>
</evidence>
<accession>A0A2M8LBJ0</accession>
<evidence type="ECO:0000256" key="1">
    <source>
        <dbReference type="ARBA" id="ARBA00004370"/>
    </source>
</evidence>
<dbReference type="EMBL" id="PFER01000005">
    <property type="protein sequence ID" value="PJE73964.1"/>
    <property type="molecule type" value="Genomic_DNA"/>
</dbReference>
<evidence type="ECO:0000313" key="8">
    <source>
        <dbReference type="Proteomes" id="UP000230959"/>
    </source>
</evidence>
<name>A0A2M8LBJ0_9BACT</name>
<keyword evidence="5" id="KW-0472">Membrane</keyword>
<gene>
    <name evidence="7" type="ORF">COV02_00350</name>
</gene>
<dbReference type="Pfam" id="PF00213">
    <property type="entry name" value="OSCP"/>
    <property type="match status" value="1"/>
</dbReference>
<organism evidence="7 8">
    <name type="scientific">Candidatus Terrybacteria bacterium CG10_big_fil_rev_8_21_14_0_10_41_10</name>
    <dbReference type="NCBI Taxonomy" id="1975026"/>
    <lineage>
        <taxon>Bacteria</taxon>
        <taxon>Candidatus Terryibacteriota</taxon>
    </lineage>
</organism>
<evidence type="ECO:0000256" key="6">
    <source>
        <dbReference type="ARBA" id="ARBA00023310"/>
    </source>
</evidence>
<dbReference type="GO" id="GO:0046933">
    <property type="term" value="F:proton-transporting ATP synthase activity, rotational mechanism"/>
    <property type="evidence" value="ECO:0007669"/>
    <property type="project" value="InterPro"/>
</dbReference>
<dbReference type="AlphaFoldDB" id="A0A2M8LBJ0"/>
<evidence type="ECO:0000256" key="4">
    <source>
        <dbReference type="ARBA" id="ARBA00023065"/>
    </source>
</evidence>